<dbReference type="Pfam" id="PF00797">
    <property type="entry name" value="Acetyltransf_2"/>
    <property type="match status" value="1"/>
</dbReference>
<reference evidence="3" key="1">
    <citation type="submission" date="2017-02" db="EMBL/GenBank/DDBJ databases">
        <authorList>
            <person name="Varghese N."/>
            <person name="Submissions S."/>
        </authorList>
    </citation>
    <scope>NUCLEOTIDE SEQUENCE [LARGE SCALE GENOMIC DNA]</scope>
    <source>
        <strain evidence="3">DSM 23966</strain>
    </source>
</reference>
<dbReference type="InterPro" id="IPR038765">
    <property type="entry name" value="Papain-like_cys_pep_sf"/>
</dbReference>
<dbReference type="SUPFAM" id="SSF54001">
    <property type="entry name" value="Cysteine proteinases"/>
    <property type="match status" value="1"/>
</dbReference>
<evidence type="ECO:0000313" key="3">
    <source>
        <dbReference type="Proteomes" id="UP000190042"/>
    </source>
</evidence>
<keyword evidence="3" id="KW-1185">Reference proteome</keyword>
<accession>A0A1T4Y954</accession>
<dbReference type="InterPro" id="IPR001447">
    <property type="entry name" value="Arylamine_N-AcTrfase"/>
</dbReference>
<sequence>MPQRIIERLEQLGYSQSENPIQQISCVQRLFAQLFEFENLDVLLKNEEPITEQFLLDKMVNAERGGLCYELNGLLHIVLRKLSFNVSLASATVWTGQEWGLDRTHTINLFEYKENLYLIDSGSGNNLALAPLALDGRTITSPSGSYRLRSQKTEKGSMLCERWSEEGWTKHCAFEPDIVGWEDLNRVKELIHTHPDSPFNKTMLVAKTVEDGTFSINKERFSRKWMDGRTKTIRFDRRSDLLEQVKLHAAPGVYDAAVELS</sequence>
<dbReference type="PANTHER" id="PTHR11786">
    <property type="entry name" value="N-HYDROXYARYLAMINE O-ACETYLTRANSFERASE"/>
    <property type="match status" value="1"/>
</dbReference>
<dbReference type="PANTHER" id="PTHR11786:SF0">
    <property type="entry name" value="ARYLAMINE N-ACETYLTRANSFERASE 4-RELATED"/>
    <property type="match status" value="1"/>
</dbReference>
<dbReference type="GO" id="GO:0016407">
    <property type="term" value="F:acetyltransferase activity"/>
    <property type="evidence" value="ECO:0007669"/>
    <property type="project" value="InterPro"/>
</dbReference>
<protein>
    <submittedName>
        <fullName evidence="2">N-hydroxyarylamine O-acetyltransferase</fullName>
    </submittedName>
</protein>
<name>A0A1T4Y954_9BACL</name>
<dbReference type="RefSeq" id="WP_078817540.1">
    <property type="nucleotide sequence ID" value="NZ_FUYJ01000003.1"/>
</dbReference>
<dbReference type="Proteomes" id="UP000190042">
    <property type="component" value="Unassembled WGS sequence"/>
</dbReference>
<dbReference type="EMBL" id="FUYJ01000003">
    <property type="protein sequence ID" value="SKA98286.1"/>
    <property type="molecule type" value="Genomic_DNA"/>
</dbReference>
<proteinExistence type="inferred from homology"/>
<evidence type="ECO:0000256" key="1">
    <source>
        <dbReference type="ARBA" id="ARBA00006547"/>
    </source>
</evidence>
<organism evidence="2 3">
    <name type="scientific">Sporosarcina newyorkensis</name>
    <dbReference type="NCBI Taxonomy" id="759851"/>
    <lineage>
        <taxon>Bacteria</taxon>
        <taxon>Bacillati</taxon>
        <taxon>Bacillota</taxon>
        <taxon>Bacilli</taxon>
        <taxon>Bacillales</taxon>
        <taxon>Caryophanaceae</taxon>
        <taxon>Sporosarcina</taxon>
    </lineage>
</organism>
<dbReference type="InterPro" id="IPR053710">
    <property type="entry name" value="Arylamine_NAT_domain_sf"/>
</dbReference>
<keyword evidence="2" id="KW-0808">Transferase</keyword>
<dbReference type="AlphaFoldDB" id="A0A1T4Y954"/>
<gene>
    <name evidence="2" type="ORF">SAMN04244570_2041</name>
</gene>
<comment type="similarity">
    <text evidence="1">Belongs to the arylamine N-acetyltransferase family.</text>
</comment>
<evidence type="ECO:0000313" key="2">
    <source>
        <dbReference type="EMBL" id="SKA98286.1"/>
    </source>
</evidence>
<dbReference type="Gene3D" id="3.30.2140.20">
    <property type="match status" value="1"/>
</dbReference>